<keyword evidence="2" id="KW-1185">Reference proteome</keyword>
<accession>A0ABP4CCU2</accession>
<sequence>MLTAAVAEVKQGRLAAAVELLTASNDPAQRTLRCSVLSDVLEPRLEELGTPEDPHVLLLVGAARVDRAWRFRGGSYARYTSGEQFRRFHAELKNAAPLLQRAAELLPDDPSPWSELQWHGIGSRLPRPELDGIWHELRRRDPRSFNGTYGRVQAISEKWYGRPGESAAFAEELLNSAEPGHPVTAIAAAAHLEIAWRRLDDTEEPSSQVLREYFRAPSVNVLMREASDLWAQRSRPHPQDRKAHHLLGAVHYFGGDLERARFHLSHAGDSLPKNLPWSVASTFPGRYYAKVQRELEL</sequence>
<name>A0ABP4CCU2_9ACTN</name>
<evidence type="ECO:0008006" key="3">
    <source>
        <dbReference type="Google" id="ProtNLM"/>
    </source>
</evidence>
<organism evidence="1 2">
    <name type="scientific">Actinocorallia libanotica</name>
    <dbReference type="NCBI Taxonomy" id="46162"/>
    <lineage>
        <taxon>Bacteria</taxon>
        <taxon>Bacillati</taxon>
        <taxon>Actinomycetota</taxon>
        <taxon>Actinomycetes</taxon>
        <taxon>Streptosporangiales</taxon>
        <taxon>Thermomonosporaceae</taxon>
        <taxon>Actinocorallia</taxon>
    </lineage>
</organism>
<comment type="caution">
    <text evidence="1">The sequence shown here is derived from an EMBL/GenBank/DDBJ whole genome shotgun (WGS) entry which is preliminary data.</text>
</comment>
<proteinExistence type="predicted"/>
<evidence type="ECO:0000313" key="2">
    <source>
        <dbReference type="Proteomes" id="UP001500665"/>
    </source>
</evidence>
<evidence type="ECO:0000313" key="1">
    <source>
        <dbReference type="EMBL" id="GAA0965321.1"/>
    </source>
</evidence>
<protein>
    <recommendedName>
        <fullName evidence="3">DUF4034 domain-containing protein</fullName>
    </recommendedName>
</protein>
<dbReference type="Proteomes" id="UP001500665">
    <property type="component" value="Unassembled WGS sequence"/>
</dbReference>
<dbReference type="EMBL" id="BAAAHH010000037">
    <property type="protein sequence ID" value="GAA0965321.1"/>
    <property type="molecule type" value="Genomic_DNA"/>
</dbReference>
<gene>
    <name evidence="1" type="ORF">GCM10009550_65290</name>
</gene>
<reference evidence="2" key="1">
    <citation type="journal article" date="2019" name="Int. J. Syst. Evol. Microbiol.">
        <title>The Global Catalogue of Microorganisms (GCM) 10K type strain sequencing project: providing services to taxonomists for standard genome sequencing and annotation.</title>
        <authorList>
            <consortium name="The Broad Institute Genomics Platform"/>
            <consortium name="The Broad Institute Genome Sequencing Center for Infectious Disease"/>
            <person name="Wu L."/>
            <person name="Ma J."/>
        </authorList>
    </citation>
    <scope>NUCLEOTIDE SEQUENCE [LARGE SCALE GENOMIC DNA]</scope>
    <source>
        <strain evidence="2">JCM 10696</strain>
    </source>
</reference>